<name>A0A6J5GP24_9BURK</name>
<accession>A0A6J5GP24</accession>
<gene>
    <name evidence="1" type="ORF">LMG28688_05856</name>
</gene>
<dbReference type="RefSeq" id="WP_175197667.1">
    <property type="nucleotide sequence ID" value="NZ_CADIKL010000041.1"/>
</dbReference>
<dbReference type="Proteomes" id="UP000494119">
    <property type="component" value="Unassembled WGS sequence"/>
</dbReference>
<dbReference type="EMBL" id="CADIKL010000041">
    <property type="protein sequence ID" value="CAB3803866.1"/>
    <property type="molecule type" value="Genomic_DNA"/>
</dbReference>
<proteinExistence type="predicted"/>
<evidence type="ECO:0000313" key="2">
    <source>
        <dbReference type="Proteomes" id="UP000494119"/>
    </source>
</evidence>
<protein>
    <submittedName>
        <fullName evidence="1">Uncharacterized protein</fullName>
    </submittedName>
</protein>
<dbReference type="AlphaFoldDB" id="A0A6J5GP24"/>
<evidence type="ECO:0000313" key="1">
    <source>
        <dbReference type="EMBL" id="CAB3803866.1"/>
    </source>
</evidence>
<organism evidence="1 2">
    <name type="scientific">Paraburkholderia caffeinitolerans</name>
    <dbReference type="NCBI Taxonomy" id="1723730"/>
    <lineage>
        <taxon>Bacteria</taxon>
        <taxon>Pseudomonadati</taxon>
        <taxon>Pseudomonadota</taxon>
        <taxon>Betaproteobacteria</taxon>
        <taxon>Burkholderiales</taxon>
        <taxon>Burkholderiaceae</taxon>
        <taxon>Paraburkholderia</taxon>
    </lineage>
</organism>
<keyword evidence="2" id="KW-1185">Reference proteome</keyword>
<sequence length="82" mass="9659">MTYDFAETDLAHIRHIVDHLEHSTRGGCVPDVDKAFGVNYWRARVQEILVMPRVPFHIEKEARDLLDRLDRLKPSRHNAKVR</sequence>
<reference evidence="1 2" key="1">
    <citation type="submission" date="2020-04" db="EMBL/GenBank/DDBJ databases">
        <authorList>
            <person name="De Canck E."/>
        </authorList>
    </citation>
    <scope>NUCLEOTIDE SEQUENCE [LARGE SCALE GENOMIC DNA]</scope>
    <source>
        <strain evidence="1 2">LMG 28688</strain>
    </source>
</reference>